<feature type="domain" description="Ig-like" evidence="3">
    <location>
        <begin position="19"/>
        <end position="112"/>
    </location>
</feature>
<gene>
    <name evidence="4" type="ORF">HF521_001802</name>
</gene>
<feature type="chain" id="PRO_5035729357" description="Ig-like domain-containing protein" evidence="2">
    <location>
        <begin position="28"/>
        <end position="218"/>
    </location>
</feature>
<dbReference type="InterPro" id="IPR013783">
    <property type="entry name" value="Ig-like_fold"/>
</dbReference>
<dbReference type="EMBL" id="JABFDY010000010">
    <property type="protein sequence ID" value="KAF7702519.1"/>
    <property type="molecule type" value="Genomic_DNA"/>
</dbReference>
<organism evidence="4 5">
    <name type="scientific">Silurus meridionalis</name>
    <name type="common">Southern catfish</name>
    <name type="synonym">Silurus soldatovi meridionalis</name>
    <dbReference type="NCBI Taxonomy" id="175797"/>
    <lineage>
        <taxon>Eukaryota</taxon>
        <taxon>Metazoa</taxon>
        <taxon>Chordata</taxon>
        <taxon>Craniata</taxon>
        <taxon>Vertebrata</taxon>
        <taxon>Euteleostomi</taxon>
        <taxon>Actinopterygii</taxon>
        <taxon>Neopterygii</taxon>
        <taxon>Teleostei</taxon>
        <taxon>Ostariophysi</taxon>
        <taxon>Siluriformes</taxon>
        <taxon>Siluridae</taxon>
        <taxon>Silurus</taxon>
    </lineage>
</organism>
<evidence type="ECO:0000313" key="5">
    <source>
        <dbReference type="Proteomes" id="UP000606274"/>
    </source>
</evidence>
<keyword evidence="2" id="KW-0732">Signal</keyword>
<feature type="signal peptide" evidence="2">
    <location>
        <begin position="1"/>
        <end position="27"/>
    </location>
</feature>
<accession>A0A8T0B7H7</accession>
<feature type="transmembrane region" description="Helical" evidence="1">
    <location>
        <begin position="156"/>
        <end position="178"/>
    </location>
</feature>
<evidence type="ECO:0000256" key="2">
    <source>
        <dbReference type="SAM" id="SignalP"/>
    </source>
</evidence>
<dbReference type="PROSITE" id="PS50835">
    <property type="entry name" value="IG_LIKE"/>
    <property type="match status" value="1"/>
</dbReference>
<dbReference type="AlphaFoldDB" id="A0A8T0B7H7"/>
<dbReference type="InterPro" id="IPR007110">
    <property type="entry name" value="Ig-like_dom"/>
</dbReference>
<protein>
    <recommendedName>
        <fullName evidence="3">Ig-like domain-containing protein</fullName>
    </recommendedName>
</protein>
<dbReference type="SUPFAM" id="SSF48726">
    <property type="entry name" value="Immunoglobulin"/>
    <property type="match status" value="1"/>
</dbReference>
<evidence type="ECO:0000256" key="1">
    <source>
        <dbReference type="SAM" id="Phobius"/>
    </source>
</evidence>
<evidence type="ECO:0000259" key="3">
    <source>
        <dbReference type="PROSITE" id="PS50835"/>
    </source>
</evidence>
<reference evidence="4" key="1">
    <citation type="submission" date="2020-08" db="EMBL/GenBank/DDBJ databases">
        <title>Chromosome-level assembly of Southern catfish (Silurus meridionalis) provides insights into visual adaptation to the nocturnal and benthic lifestyles.</title>
        <authorList>
            <person name="Zhang Y."/>
            <person name="Wang D."/>
            <person name="Peng Z."/>
        </authorList>
    </citation>
    <scope>NUCLEOTIDE SEQUENCE</scope>
    <source>
        <strain evidence="4">SWU-2019-XX</strain>
        <tissue evidence="4">Muscle</tissue>
    </source>
</reference>
<keyword evidence="1" id="KW-0472">Membrane</keyword>
<comment type="caution">
    <text evidence="4">The sequence shown here is derived from an EMBL/GenBank/DDBJ whole genome shotgun (WGS) entry which is preliminary data.</text>
</comment>
<dbReference type="Gene3D" id="2.60.40.10">
    <property type="entry name" value="Immunoglobulins"/>
    <property type="match status" value="1"/>
</dbReference>
<keyword evidence="1" id="KW-1133">Transmembrane helix</keyword>
<keyword evidence="5" id="KW-1185">Reference proteome</keyword>
<dbReference type="InterPro" id="IPR003599">
    <property type="entry name" value="Ig_sub"/>
</dbReference>
<evidence type="ECO:0000313" key="4">
    <source>
        <dbReference type="EMBL" id="KAF7702519.1"/>
    </source>
</evidence>
<name>A0A8T0B7H7_SILME</name>
<keyword evidence="1" id="KW-0812">Transmembrane</keyword>
<dbReference type="InterPro" id="IPR013106">
    <property type="entry name" value="Ig_V-set"/>
</dbReference>
<dbReference type="Pfam" id="PF07686">
    <property type="entry name" value="V-set"/>
    <property type="match status" value="1"/>
</dbReference>
<dbReference type="InterPro" id="IPR036179">
    <property type="entry name" value="Ig-like_dom_sf"/>
</dbReference>
<proteinExistence type="predicted"/>
<dbReference type="SMART" id="SM00409">
    <property type="entry name" value="IG"/>
    <property type="match status" value="1"/>
</dbReference>
<sequence length="218" mass="24446">MAKLLSTFLLQMLFAFFTPCLLHITSSDFISVHPGENITLLCTITDYPEISWYQLRSDEVKLLISAEQGKLEKTFSLIYIVNKSHFVVTESSSSVSLVIIGVGETDLGFYYCGGRNDDKHIQFGKPIRLNFNITDKHHYETAVSEPPDIQQFTAPAFYGIIIIILSCVCAVSVFLNIICSSLHCFRLQDKFSSSGNSNNKEAELLPSEFTCVTYRSVS</sequence>
<dbReference type="Proteomes" id="UP000606274">
    <property type="component" value="Unassembled WGS sequence"/>
</dbReference>